<dbReference type="Proteomes" id="UP001066276">
    <property type="component" value="Chromosome 11"/>
</dbReference>
<gene>
    <name evidence="2" type="ORF">NDU88_001883</name>
</gene>
<reference evidence="2" key="1">
    <citation type="journal article" date="2022" name="bioRxiv">
        <title>Sequencing and chromosome-scale assembly of the giantPleurodeles waltlgenome.</title>
        <authorList>
            <person name="Brown T."/>
            <person name="Elewa A."/>
            <person name="Iarovenko S."/>
            <person name="Subramanian E."/>
            <person name="Araus A.J."/>
            <person name="Petzold A."/>
            <person name="Susuki M."/>
            <person name="Suzuki K.-i.T."/>
            <person name="Hayashi T."/>
            <person name="Toyoda A."/>
            <person name="Oliveira C."/>
            <person name="Osipova E."/>
            <person name="Leigh N.D."/>
            <person name="Simon A."/>
            <person name="Yun M.H."/>
        </authorList>
    </citation>
    <scope>NUCLEOTIDE SEQUENCE</scope>
    <source>
        <strain evidence="2">20211129_DDA</strain>
        <tissue evidence="2">Liver</tissue>
    </source>
</reference>
<proteinExistence type="predicted"/>
<evidence type="ECO:0000313" key="2">
    <source>
        <dbReference type="EMBL" id="KAJ1088728.1"/>
    </source>
</evidence>
<accession>A0AAV7LHB1</accession>
<dbReference type="AlphaFoldDB" id="A0AAV7LHB1"/>
<sequence>MAAVRGEAWSAAPPGRTAPHVDFSPWGCISLPPLVPGSEDPSRRWWARLHLTARNSVSLIPDPRCFFRVRASARNSASLSRRFPGQGGGATVQVHSTSSTRGAAQERFGAVQQGNPISDRKTTCSPMSSSRLAGPGQHSQA</sequence>
<comment type="caution">
    <text evidence="2">The sequence shown here is derived from an EMBL/GenBank/DDBJ whole genome shotgun (WGS) entry which is preliminary data.</text>
</comment>
<keyword evidence="3" id="KW-1185">Reference proteome</keyword>
<dbReference type="EMBL" id="JANPWB010000015">
    <property type="protein sequence ID" value="KAJ1088728.1"/>
    <property type="molecule type" value="Genomic_DNA"/>
</dbReference>
<feature type="region of interest" description="Disordered" evidence="1">
    <location>
        <begin position="79"/>
        <end position="141"/>
    </location>
</feature>
<evidence type="ECO:0000256" key="1">
    <source>
        <dbReference type="SAM" id="MobiDB-lite"/>
    </source>
</evidence>
<feature type="compositionally biased region" description="Polar residues" evidence="1">
    <location>
        <begin position="123"/>
        <end position="141"/>
    </location>
</feature>
<feature type="compositionally biased region" description="Polar residues" evidence="1">
    <location>
        <begin position="93"/>
        <end position="102"/>
    </location>
</feature>
<organism evidence="2 3">
    <name type="scientific">Pleurodeles waltl</name>
    <name type="common">Iberian ribbed newt</name>
    <dbReference type="NCBI Taxonomy" id="8319"/>
    <lineage>
        <taxon>Eukaryota</taxon>
        <taxon>Metazoa</taxon>
        <taxon>Chordata</taxon>
        <taxon>Craniata</taxon>
        <taxon>Vertebrata</taxon>
        <taxon>Euteleostomi</taxon>
        <taxon>Amphibia</taxon>
        <taxon>Batrachia</taxon>
        <taxon>Caudata</taxon>
        <taxon>Salamandroidea</taxon>
        <taxon>Salamandridae</taxon>
        <taxon>Pleurodelinae</taxon>
        <taxon>Pleurodeles</taxon>
    </lineage>
</organism>
<evidence type="ECO:0000313" key="3">
    <source>
        <dbReference type="Proteomes" id="UP001066276"/>
    </source>
</evidence>
<name>A0AAV7LHB1_PLEWA</name>
<protein>
    <submittedName>
        <fullName evidence="2">Uncharacterized protein</fullName>
    </submittedName>
</protein>